<dbReference type="InterPro" id="IPR028351">
    <property type="entry name" value="CyaE"/>
</dbReference>
<dbReference type="Gene3D" id="1.20.1600.10">
    <property type="entry name" value="Outer membrane efflux proteins (OEP)"/>
    <property type="match status" value="1"/>
</dbReference>
<accession>C8N927</accession>
<name>C8N927_CARH6</name>
<dbReference type="SUPFAM" id="SSF56954">
    <property type="entry name" value="Outer membrane efflux proteins (OEP)"/>
    <property type="match status" value="1"/>
</dbReference>
<dbReference type="OrthoDB" id="5296315at2"/>
<evidence type="ECO:0000256" key="3">
    <source>
        <dbReference type="ARBA" id="ARBA00022452"/>
    </source>
</evidence>
<dbReference type="GO" id="GO:0009279">
    <property type="term" value="C:cell outer membrane"/>
    <property type="evidence" value="ECO:0007669"/>
    <property type="project" value="UniProtKB-SubCell"/>
</dbReference>
<gene>
    <name evidence="8" type="ORF">HMPREF0198_1005</name>
</gene>
<comment type="function">
    <text evidence="7">CyaE is necessary for transport of calmodulin-sensitive adenylate cyclase-hemolysin (cyclolysin).</text>
</comment>
<evidence type="ECO:0000256" key="1">
    <source>
        <dbReference type="ARBA" id="ARBA00007613"/>
    </source>
</evidence>
<keyword evidence="5 7" id="KW-0472">Membrane</keyword>
<dbReference type="GO" id="GO:0031640">
    <property type="term" value="P:killing of cells of another organism"/>
    <property type="evidence" value="ECO:0007669"/>
    <property type="project" value="UniProtKB-KW"/>
</dbReference>
<comment type="caution">
    <text evidence="8">The sequence shown here is derived from an EMBL/GenBank/DDBJ whole genome shotgun (WGS) entry which is preliminary data.</text>
</comment>
<dbReference type="InterPro" id="IPR003423">
    <property type="entry name" value="OMP_efflux"/>
</dbReference>
<keyword evidence="3" id="KW-1134">Transmembrane beta strand</keyword>
<keyword evidence="7" id="KW-0354">Hemolysis</keyword>
<dbReference type="PANTHER" id="PTHR30026:SF20">
    <property type="entry name" value="OUTER MEMBRANE PROTEIN TOLC"/>
    <property type="match status" value="1"/>
</dbReference>
<evidence type="ECO:0000256" key="4">
    <source>
        <dbReference type="ARBA" id="ARBA00022692"/>
    </source>
</evidence>
<keyword evidence="2 7" id="KW-0813">Transport</keyword>
<evidence type="ECO:0000256" key="2">
    <source>
        <dbReference type="ARBA" id="ARBA00022448"/>
    </source>
</evidence>
<evidence type="ECO:0000313" key="9">
    <source>
        <dbReference type="Proteomes" id="UP000004870"/>
    </source>
</evidence>
<keyword evidence="4" id="KW-0812">Transmembrane</keyword>
<proteinExistence type="inferred from homology"/>
<comment type="similarity">
    <text evidence="1 7">Belongs to the outer membrane factor (OMF) (TC 1.B.17) family.</text>
</comment>
<dbReference type="HOGENOM" id="CLU_012817_10_2_6"/>
<evidence type="ECO:0000313" key="8">
    <source>
        <dbReference type="EMBL" id="EEV88866.1"/>
    </source>
</evidence>
<dbReference type="Proteomes" id="UP000004870">
    <property type="component" value="Unassembled WGS sequence"/>
</dbReference>
<keyword evidence="7" id="KW-0204">Cytolysis</keyword>
<dbReference type="AlphaFoldDB" id="C8N927"/>
<dbReference type="GO" id="GO:0015562">
    <property type="term" value="F:efflux transmembrane transporter activity"/>
    <property type="evidence" value="ECO:0007669"/>
    <property type="project" value="InterPro"/>
</dbReference>
<dbReference type="Pfam" id="PF02321">
    <property type="entry name" value="OEP"/>
    <property type="match status" value="2"/>
</dbReference>
<dbReference type="EMBL" id="ACKY01000052">
    <property type="protein sequence ID" value="EEV88866.1"/>
    <property type="molecule type" value="Genomic_DNA"/>
</dbReference>
<reference evidence="8 9" key="1">
    <citation type="submission" date="2009-08" db="EMBL/GenBank/DDBJ databases">
        <authorList>
            <person name="Qin X."/>
            <person name="Bachman B."/>
            <person name="Battles P."/>
            <person name="Bell A."/>
            <person name="Bess C."/>
            <person name="Bickham C."/>
            <person name="Chaboub L."/>
            <person name="Chen D."/>
            <person name="Coyle M."/>
            <person name="Deiros D.R."/>
            <person name="Dinh H."/>
            <person name="Forbes L."/>
            <person name="Fowler G."/>
            <person name="Francisco L."/>
            <person name="Fu Q."/>
            <person name="Gubbala S."/>
            <person name="Hale W."/>
            <person name="Han Y."/>
            <person name="Hemphill L."/>
            <person name="Highlander S.K."/>
            <person name="Hirani K."/>
            <person name="Hogues M."/>
            <person name="Jackson L."/>
            <person name="Jakkamsetti A."/>
            <person name="Javaid M."/>
            <person name="Jiang H."/>
            <person name="Korchina V."/>
            <person name="Kovar C."/>
            <person name="Lara F."/>
            <person name="Lee S."/>
            <person name="Mata R."/>
            <person name="Mathew T."/>
            <person name="Moen C."/>
            <person name="Morales K."/>
            <person name="Munidasa M."/>
            <person name="Nazareth L."/>
            <person name="Ngo R."/>
            <person name="Nguyen L."/>
            <person name="Okwuonu G."/>
            <person name="Ongeri F."/>
            <person name="Patil S."/>
            <person name="Petrosino J."/>
            <person name="Pham C."/>
            <person name="Pham P."/>
            <person name="Pu L.-L."/>
            <person name="Puazo M."/>
            <person name="Raj R."/>
            <person name="Reid J."/>
            <person name="Rouhana J."/>
            <person name="Saada N."/>
            <person name="Shang Y."/>
            <person name="Simmons D."/>
            <person name="Thornton R."/>
            <person name="Warren J."/>
            <person name="Weissenberger G."/>
            <person name="Zhang J."/>
            <person name="Zhang L."/>
            <person name="Zhou C."/>
            <person name="Zhu D."/>
            <person name="Muzny D."/>
            <person name="Worley K."/>
            <person name="Gibbs R."/>
        </authorList>
    </citation>
    <scope>NUCLEOTIDE SEQUENCE [LARGE SCALE GENOMIC DNA]</scope>
    <source>
        <strain evidence="9">ATCC 15826 / DSM 8339 / NCTC 10426 / 6573</strain>
    </source>
</reference>
<dbReference type="PIRSF" id="PIRSF001892">
    <property type="entry name" value="CyaE"/>
    <property type="match status" value="1"/>
</dbReference>
<evidence type="ECO:0000256" key="5">
    <source>
        <dbReference type="ARBA" id="ARBA00023136"/>
    </source>
</evidence>
<dbReference type="PANTHER" id="PTHR30026">
    <property type="entry name" value="OUTER MEMBRANE PROTEIN TOLC"/>
    <property type="match status" value="1"/>
</dbReference>
<dbReference type="InterPro" id="IPR051906">
    <property type="entry name" value="TolC-like"/>
</dbReference>
<evidence type="ECO:0000256" key="7">
    <source>
        <dbReference type="PIRNR" id="PIRNR001892"/>
    </source>
</evidence>
<keyword evidence="6 7" id="KW-0998">Cell outer membrane</keyword>
<dbReference type="GO" id="GO:1990281">
    <property type="term" value="C:efflux pump complex"/>
    <property type="evidence" value="ECO:0007669"/>
    <property type="project" value="TreeGrafter"/>
</dbReference>
<comment type="subcellular location">
    <subcellularLocation>
        <location evidence="7">Cell outer membrane</location>
        <topology evidence="7">Peripheral membrane protein</topology>
    </subcellularLocation>
</comment>
<keyword evidence="9" id="KW-1185">Reference proteome</keyword>
<protein>
    <recommendedName>
        <fullName evidence="7">Protein CyaE</fullName>
    </recommendedName>
</protein>
<dbReference type="GO" id="GO:0015288">
    <property type="term" value="F:porin activity"/>
    <property type="evidence" value="ECO:0007669"/>
    <property type="project" value="TreeGrafter"/>
</dbReference>
<evidence type="ECO:0000256" key="6">
    <source>
        <dbReference type="ARBA" id="ARBA00023237"/>
    </source>
</evidence>
<organism evidence="8 9">
    <name type="scientific">Cardiobacterium hominis (strain ATCC 15826 / DSM 8339 / NCTC 10426 / 6573)</name>
    <dbReference type="NCBI Taxonomy" id="638300"/>
    <lineage>
        <taxon>Bacteria</taxon>
        <taxon>Pseudomonadati</taxon>
        <taxon>Pseudomonadota</taxon>
        <taxon>Gammaproteobacteria</taxon>
        <taxon>Cardiobacteriales</taxon>
        <taxon>Cardiobacteriaceae</taxon>
        <taxon>Cardiobacterium</taxon>
    </lineage>
</organism>
<sequence>MNEALHELPYAPPVSCPEPDWQHLVFVESIVSGLCRHPESHAAYAEIEKQAANWGEAQGSYLPTLSLNYRKERDRRKTAFRGEIPASHLRQNPGRATAELQWVLFDFGARNARSQQNLNQVKLATATYSQQLQQRYRIIATHFIDLNIEQQRMVIAKQNMEVAENSWKSAQALHDEGLAIAADAGQAQVEYDGARLQFLQAERDRDNAAEALAESMGYPANTPLNIAELPESISAQAFADIEQLVNETMDSHPDIKAAKARLEATKASLQAVKRSGAPQVFLYANTQHNDRLRTGNHLSYREQENVIGIGVRWPLFEGYTRHYQEKELLAQQAQEEATLEALQSRLSLEVRQAYRQLKTAAEKRTIARNSVEAAELNYQTRLGQYRSGVGGLTDLLQAQRSLNTMRIALADANREWHQAALQLLFSIGKAFPEE</sequence>